<feature type="coiled-coil region" evidence="1">
    <location>
        <begin position="495"/>
        <end position="547"/>
    </location>
</feature>
<name>A0A011NUZ8_9PROT</name>
<keyword evidence="4" id="KW-0645">Protease</keyword>
<evidence type="ECO:0000256" key="2">
    <source>
        <dbReference type="SAM" id="MobiDB-lite"/>
    </source>
</evidence>
<gene>
    <name evidence="4" type="ORF">AW10_02460</name>
</gene>
<feature type="region of interest" description="Disordered" evidence="2">
    <location>
        <begin position="638"/>
        <end position="661"/>
    </location>
</feature>
<evidence type="ECO:0000256" key="3">
    <source>
        <dbReference type="SAM" id="Phobius"/>
    </source>
</evidence>
<dbReference type="InterPro" id="IPR001193">
    <property type="entry name" value="MBTPS2"/>
</dbReference>
<dbReference type="InterPro" id="IPR041881">
    <property type="entry name" value="PqqD_sf"/>
</dbReference>
<dbReference type="GO" id="GO:0005737">
    <property type="term" value="C:cytoplasm"/>
    <property type="evidence" value="ECO:0007669"/>
    <property type="project" value="TreeGrafter"/>
</dbReference>
<keyword evidence="4" id="KW-0378">Hydrolase</keyword>
<keyword evidence="3" id="KW-0472">Membrane</keyword>
<sequence length="715" mass="80303">MAAPFLSASWYRVAELRPELRAHARIHRQRFRGQPWYVLHDSASGKLHRFSPAAYRVIQLMDGQRTIDEMWNEVAAEAGEDAPTQDEVIRLLAQLHAGDLLQANLPPDVNELAERGSKQKRQKLLQSFINPMSIRIPLWDPDAFLNRTWPLVRPVFSLLGVLLWLLLVLPAIVLAGVNWHELTANLSDQVLSAHNLLLLWLVYPLIKALHELGHAYAVKSGDGEVHEMGIMLLVLAPIPYVDATASGAFRNKWRRAMVGAAGMLVELFLAAIAMAVWVMVEPGLVRSIAFNVLFVAGASTLLFNGNPLLRYDGYYVLADLIEIANLGNRSNQYWQWLVKRYLFGIKTVERPPASAGERRWFLFYGAASFVYRTLVMIVITLFVAGEFFFVGVVLALWAATTMFVLPIGKGLNYVLSSPELQRNRMRAKLVTFGSLALFLAFVFSVPMPLRTHAEGVVWVPENAEVRAGADGFVEQLLVQPEDRVAVGDLLLVTTQPALAAEVEQARARVRQLEVQYTTQMFDERVQAAATSEDLRRERIALARAEERLDSLLVVAAVPGALKLARPQDLPERFVKKGELLGYIVDGPPRLVRVVVSQDDIALVREARDEVQVKITDRIEKTYTARLIREVPGAHDELPSKALSLEGGGPHGTDPRDPNGRKSLQRLFQFDLELPPEVGPLQIGTRVYVRFHHRAEPLGEQWGRRLRQLFLSRFNV</sequence>
<evidence type="ECO:0000313" key="5">
    <source>
        <dbReference type="Proteomes" id="UP000021816"/>
    </source>
</evidence>
<reference evidence="4 5" key="1">
    <citation type="submission" date="2014-02" db="EMBL/GenBank/DDBJ databases">
        <title>Expanding our view of genomic diversity in Candidatus Accumulibacter clades.</title>
        <authorList>
            <person name="Skennerton C.T."/>
            <person name="Barr J.J."/>
            <person name="Slater F.R."/>
            <person name="Bond P.L."/>
            <person name="Tyson G.W."/>
        </authorList>
    </citation>
    <scope>NUCLEOTIDE SEQUENCE [LARGE SCALE GENOMIC DNA]</scope>
    <source>
        <strain evidence="5">BA-92</strain>
    </source>
</reference>
<dbReference type="GO" id="GO:0016020">
    <property type="term" value="C:membrane"/>
    <property type="evidence" value="ECO:0007669"/>
    <property type="project" value="InterPro"/>
</dbReference>
<dbReference type="InterPro" id="IPR008792">
    <property type="entry name" value="PQQD"/>
</dbReference>
<dbReference type="Gene3D" id="1.10.10.1150">
    <property type="entry name" value="Coenzyme PQQ synthesis protein D (PqqD)"/>
    <property type="match status" value="1"/>
</dbReference>
<dbReference type="AlphaFoldDB" id="A0A011NUZ8"/>
<organism evidence="4 5">
    <name type="scientific">Candidatus Accumulibacter appositus</name>
    <dbReference type="NCBI Taxonomy" id="1454003"/>
    <lineage>
        <taxon>Bacteria</taxon>
        <taxon>Pseudomonadati</taxon>
        <taxon>Pseudomonadota</taxon>
        <taxon>Betaproteobacteria</taxon>
        <taxon>Candidatus Accumulibacter</taxon>
    </lineage>
</organism>
<dbReference type="Proteomes" id="UP000021816">
    <property type="component" value="Unassembled WGS sequence"/>
</dbReference>
<feature type="transmembrane region" description="Helical" evidence="3">
    <location>
        <begin position="388"/>
        <end position="408"/>
    </location>
</feature>
<dbReference type="SUPFAM" id="SSF111369">
    <property type="entry name" value="HlyD-like secretion proteins"/>
    <property type="match status" value="1"/>
</dbReference>
<feature type="transmembrane region" description="Helical" evidence="3">
    <location>
        <begin position="155"/>
        <end position="177"/>
    </location>
</feature>
<keyword evidence="3" id="KW-1133">Transmembrane helix</keyword>
<feature type="transmembrane region" description="Helical" evidence="3">
    <location>
        <begin position="189"/>
        <end position="206"/>
    </location>
</feature>
<feature type="transmembrane region" description="Helical" evidence="3">
    <location>
        <begin position="256"/>
        <end position="278"/>
    </location>
</feature>
<dbReference type="Pfam" id="PF05402">
    <property type="entry name" value="PqqD"/>
    <property type="match status" value="1"/>
</dbReference>
<keyword evidence="1" id="KW-0175">Coiled coil</keyword>
<accession>A0A011NUZ8</accession>
<feature type="transmembrane region" description="Helical" evidence="3">
    <location>
        <begin position="429"/>
        <end position="449"/>
    </location>
</feature>
<feature type="transmembrane region" description="Helical" evidence="3">
    <location>
        <begin position="360"/>
        <end position="382"/>
    </location>
</feature>
<comment type="caution">
    <text evidence="4">The sequence shown here is derived from an EMBL/GenBank/DDBJ whole genome shotgun (WGS) entry which is preliminary data.</text>
</comment>
<keyword evidence="3" id="KW-0812">Transmembrane</keyword>
<proteinExistence type="predicted"/>
<feature type="transmembrane region" description="Helical" evidence="3">
    <location>
        <begin position="284"/>
        <end position="303"/>
    </location>
</feature>
<dbReference type="GO" id="GO:0004222">
    <property type="term" value="F:metalloendopeptidase activity"/>
    <property type="evidence" value="ECO:0007669"/>
    <property type="project" value="InterPro"/>
</dbReference>
<dbReference type="EMBL" id="JEMX01000059">
    <property type="protein sequence ID" value="EXI79186.1"/>
    <property type="molecule type" value="Genomic_DNA"/>
</dbReference>
<dbReference type="PANTHER" id="PTHR13325:SF3">
    <property type="entry name" value="MEMBRANE-BOUND TRANSCRIPTION FACTOR SITE-2 PROTEASE"/>
    <property type="match status" value="1"/>
</dbReference>
<dbReference type="STRING" id="1454003.AW10_02460"/>
<dbReference type="PANTHER" id="PTHR13325">
    <property type="entry name" value="PROTEASE M50 MEMBRANE-BOUND TRANSCRIPTION FACTOR SITE 2 PROTEASE"/>
    <property type="match status" value="1"/>
</dbReference>
<protein>
    <submittedName>
        <fullName evidence="4">Zn-dependent protease</fullName>
    </submittedName>
</protein>
<evidence type="ECO:0000256" key="1">
    <source>
        <dbReference type="SAM" id="Coils"/>
    </source>
</evidence>
<evidence type="ECO:0000313" key="4">
    <source>
        <dbReference type="EMBL" id="EXI79186.1"/>
    </source>
</evidence>
<dbReference type="PATRIC" id="fig|1454003.3.peg.2511"/>
<dbReference type="GO" id="GO:0031293">
    <property type="term" value="P:membrane protein intracellular domain proteolysis"/>
    <property type="evidence" value="ECO:0007669"/>
    <property type="project" value="TreeGrafter"/>
</dbReference>